<dbReference type="PANTHER" id="PTHR11803">
    <property type="entry name" value="2-IMINOBUTANOATE/2-IMINOPROPANOATE DEAMINASE RIDA"/>
    <property type="match status" value="1"/>
</dbReference>
<accession>A0ABN3AQU3</accession>
<dbReference type="Pfam" id="PF01042">
    <property type="entry name" value="Ribonuc_L-PSP"/>
    <property type="match status" value="1"/>
</dbReference>
<comment type="similarity">
    <text evidence="1">Belongs to the RutC family.</text>
</comment>
<dbReference type="Gene3D" id="3.30.1330.40">
    <property type="entry name" value="RutC-like"/>
    <property type="match status" value="1"/>
</dbReference>
<evidence type="ECO:0000313" key="3">
    <source>
        <dbReference type="Proteomes" id="UP001500974"/>
    </source>
</evidence>
<evidence type="ECO:0000256" key="1">
    <source>
        <dbReference type="ARBA" id="ARBA00010552"/>
    </source>
</evidence>
<organism evidence="2 3">
    <name type="scientific">Arthrobacter parietis</name>
    <dbReference type="NCBI Taxonomy" id="271434"/>
    <lineage>
        <taxon>Bacteria</taxon>
        <taxon>Bacillati</taxon>
        <taxon>Actinomycetota</taxon>
        <taxon>Actinomycetes</taxon>
        <taxon>Micrococcales</taxon>
        <taxon>Micrococcaceae</taxon>
        <taxon>Arthrobacter</taxon>
    </lineage>
</organism>
<dbReference type="EMBL" id="BAAAON010000001">
    <property type="protein sequence ID" value="GAA2173241.1"/>
    <property type="molecule type" value="Genomic_DNA"/>
</dbReference>
<dbReference type="InterPro" id="IPR035959">
    <property type="entry name" value="RutC-like_sf"/>
</dbReference>
<dbReference type="PANTHER" id="PTHR11803:SF58">
    <property type="entry name" value="PROTEIN HMF1-RELATED"/>
    <property type="match status" value="1"/>
</dbReference>
<gene>
    <name evidence="2" type="ORF">GCM10009784_06810</name>
</gene>
<proteinExistence type="inferred from homology"/>
<evidence type="ECO:0000313" key="2">
    <source>
        <dbReference type="EMBL" id="GAA2173241.1"/>
    </source>
</evidence>
<dbReference type="InterPro" id="IPR006175">
    <property type="entry name" value="YjgF/YER057c/UK114"/>
</dbReference>
<dbReference type="CDD" id="cd00448">
    <property type="entry name" value="YjgF_YER057c_UK114_family"/>
    <property type="match status" value="1"/>
</dbReference>
<name>A0ABN3AQU3_9MICC</name>
<sequence length="151" mass="16300">MPPFRGFLLCGPLDPPKVNVMRSNETIEQINADGLMPPRGKYSHVTIAHGTAYISGQLPVNSEGEPVTSESFAVQAKQTLSNLDACLASAGLKRTSLVQVRVYLTDLAHWKEFDEIYGEWIGSHRPARAVAGVNALNHGAALEMEATAVVD</sequence>
<dbReference type="Proteomes" id="UP001500974">
    <property type="component" value="Unassembled WGS sequence"/>
</dbReference>
<dbReference type="SUPFAM" id="SSF55298">
    <property type="entry name" value="YjgF-like"/>
    <property type="match status" value="1"/>
</dbReference>
<comment type="caution">
    <text evidence="2">The sequence shown here is derived from an EMBL/GenBank/DDBJ whole genome shotgun (WGS) entry which is preliminary data.</text>
</comment>
<reference evidence="2 3" key="1">
    <citation type="journal article" date="2019" name="Int. J. Syst. Evol. Microbiol.">
        <title>The Global Catalogue of Microorganisms (GCM) 10K type strain sequencing project: providing services to taxonomists for standard genome sequencing and annotation.</title>
        <authorList>
            <consortium name="The Broad Institute Genomics Platform"/>
            <consortium name="The Broad Institute Genome Sequencing Center for Infectious Disease"/>
            <person name="Wu L."/>
            <person name="Ma J."/>
        </authorList>
    </citation>
    <scope>NUCLEOTIDE SEQUENCE [LARGE SCALE GENOMIC DNA]</scope>
    <source>
        <strain evidence="2 3">JCM 14917</strain>
    </source>
</reference>
<keyword evidence="3" id="KW-1185">Reference proteome</keyword>
<protein>
    <submittedName>
        <fullName evidence="2">RidA family protein</fullName>
    </submittedName>
</protein>